<comment type="caution">
    <text evidence="7">The sequence shown here is derived from an EMBL/GenBank/DDBJ whole genome shotgun (WGS) entry which is preliminary data.</text>
</comment>
<dbReference type="InterPro" id="IPR016443">
    <property type="entry name" value="RNA3'_term_phos_cyc_type_2"/>
</dbReference>
<comment type="similarity">
    <text evidence="2">Belongs to the RNA 3'-terminal cyclase family. Type 2 subfamily.</text>
</comment>
<dbReference type="InterPro" id="IPR013792">
    <property type="entry name" value="RNA3'P_cycl/enolpyr_Trfase_a/b"/>
</dbReference>
<name>A0A5J4TNL2_9EUKA</name>
<dbReference type="PANTHER" id="PTHR11096:SF1">
    <property type="entry name" value="RNA 3'-TERMINAL PHOSPHATE CYCLASE-LIKE PROTEIN"/>
    <property type="match status" value="1"/>
</dbReference>
<sequence length="233" mass="25976">MFADGGAIRVRGSACIRQAIIYSILSQRHVVIEEIRSFEQNVGLKGYEDRFLELIKKIMEGCLIKINVTGTQITFIPGILKGGDVEFDCGNERGIGYYLEAIMALAPFSKERLNCTLYGATNVDIDHGGDPSVDALKDCALPILQKFGVLAELELNIKRRSTHETEPGEIYFTCPAVKQLKSINWRDPGFIKKVRGISFSVNRSRDMVNQMIFHAKGVLLKFIPDVRIDAPAP</sequence>
<evidence type="ECO:0000256" key="2">
    <source>
        <dbReference type="ARBA" id="ARBA00007089"/>
    </source>
</evidence>
<dbReference type="EMBL" id="SNRW01028439">
    <property type="protein sequence ID" value="KAA6359403.1"/>
    <property type="molecule type" value="Genomic_DNA"/>
</dbReference>
<organism evidence="7 8">
    <name type="scientific">Streblomastix strix</name>
    <dbReference type="NCBI Taxonomy" id="222440"/>
    <lineage>
        <taxon>Eukaryota</taxon>
        <taxon>Metamonada</taxon>
        <taxon>Preaxostyla</taxon>
        <taxon>Oxymonadida</taxon>
        <taxon>Streblomastigidae</taxon>
        <taxon>Streblomastix</taxon>
    </lineage>
</organism>
<evidence type="ECO:0000313" key="8">
    <source>
        <dbReference type="Proteomes" id="UP000324800"/>
    </source>
</evidence>
<dbReference type="NCBIfam" id="TIGR03400">
    <property type="entry name" value="18S_RNA_Rcl1p"/>
    <property type="match status" value="1"/>
</dbReference>
<feature type="domain" description="RNA 3'-terminal phosphate cyclase" evidence="5">
    <location>
        <begin position="10"/>
        <end position="184"/>
    </location>
</feature>
<dbReference type="PANTHER" id="PTHR11096">
    <property type="entry name" value="RNA 3' TERMINAL PHOSPHATE CYCLASE"/>
    <property type="match status" value="1"/>
</dbReference>
<dbReference type="Pfam" id="PF01137">
    <property type="entry name" value="RTC"/>
    <property type="match status" value="1"/>
</dbReference>
<dbReference type="GO" id="GO:0004521">
    <property type="term" value="F:RNA endonuclease activity"/>
    <property type="evidence" value="ECO:0007669"/>
    <property type="project" value="TreeGrafter"/>
</dbReference>
<dbReference type="InterPro" id="IPR023797">
    <property type="entry name" value="RNA3'_phos_cyclase_dom"/>
</dbReference>
<dbReference type="InterPro" id="IPR037136">
    <property type="entry name" value="RNA3'_phos_cyclase_dom_sf"/>
</dbReference>
<dbReference type="Gene3D" id="3.65.10.20">
    <property type="entry name" value="RNA 3'-terminal phosphate cyclase domain"/>
    <property type="match status" value="1"/>
</dbReference>
<reference evidence="7 8" key="1">
    <citation type="submission" date="2019-03" db="EMBL/GenBank/DDBJ databases">
        <title>Single cell metagenomics reveals metabolic interactions within the superorganism composed of flagellate Streblomastix strix and complex community of Bacteroidetes bacteria on its surface.</title>
        <authorList>
            <person name="Treitli S.C."/>
            <person name="Kolisko M."/>
            <person name="Husnik F."/>
            <person name="Keeling P."/>
            <person name="Hampl V."/>
        </authorList>
    </citation>
    <scope>NUCLEOTIDE SEQUENCE [LARGE SCALE GENOMIC DNA]</scope>
    <source>
        <strain evidence="7">ST1C</strain>
    </source>
</reference>
<keyword evidence="3" id="KW-0690">Ribosome biogenesis</keyword>
<dbReference type="InterPro" id="IPR000228">
    <property type="entry name" value="RNA3'_term_phos_cyc"/>
</dbReference>
<dbReference type="Proteomes" id="UP000324800">
    <property type="component" value="Unassembled WGS sequence"/>
</dbReference>
<proteinExistence type="inferred from homology"/>
<feature type="domain" description="RNA 3'-terminal phosphate cyclase insert" evidence="6">
    <location>
        <begin position="187"/>
        <end position="229"/>
    </location>
</feature>
<accession>A0A5J4TNL2</accession>
<evidence type="ECO:0000256" key="3">
    <source>
        <dbReference type="ARBA" id="ARBA00022517"/>
    </source>
</evidence>
<comment type="subcellular location">
    <subcellularLocation>
        <location evidence="1">Nucleus</location>
        <location evidence="1">Nucleolus</location>
    </subcellularLocation>
</comment>
<protein>
    <submittedName>
        <fullName evidence="7">Putative RNA 3'-terminal phosphate cyclase family protein</fullName>
    </submittedName>
</protein>
<dbReference type="Pfam" id="PF05189">
    <property type="entry name" value="RTC_insert"/>
    <property type="match status" value="1"/>
</dbReference>
<evidence type="ECO:0000256" key="4">
    <source>
        <dbReference type="ARBA" id="ARBA00023242"/>
    </source>
</evidence>
<dbReference type="GO" id="GO:0005730">
    <property type="term" value="C:nucleolus"/>
    <property type="evidence" value="ECO:0007669"/>
    <property type="project" value="UniProtKB-SubCell"/>
</dbReference>
<evidence type="ECO:0000313" key="7">
    <source>
        <dbReference type="EMBL" id="KAA6359403.1"/>
    </source>
</evidence>
<dbReference type="InterPro" id="IPR013791">
    <property type="entry name" value="RNA3'-term_phos_cycl_insert"/>
</dbReference>
<feature type="non-terminal residue" evidence="7">
    <location>
        <position position="233"/>
    </location>
</feature>
<dbReference type="OrthoDB" id="1911237at2759"/>
<evidence type="ECO:0000259" key="6">
    <source>
        <dbReference type="Pfam" id="PF05189"/>
    </source>
</evidence>
<evidence type="ECO:0000256" key="1">
    <source>
        <dbReference type="ARBA" id="ARBA00004604"/>
    </source>
</evidence>
<evidence type="ECO:0000259" key="5">
    <source>
        <dbReference type="Pfam" id="PF01137"/>
    </source>
</evidence>
<keyword evidence="4" id="KW-0539">Nucleus</keyword>
<dbReference type="SUPFAM" id="SSF55205">
    <property type="entry name" value="EPT/RTPC-like"/>
    <property type="match status" value="1"/>
</dbReference>
<dbReference type="AlphaFoldDB" id="A0A5J4TNL2"/>
<gene>
    <name evidence="7" type="ORF">EZS28_045070</name>
</gene>
<dbReference type="GO" id="GO:0000479">
    <property type="term" value="P:endonucleolytic cleavage of tricistronic rRNA transcript (SSU-rRNA, 5.8S rRNA, LSU-rRNA)"/>
    <property type="evidence" value="ECO:0007669"/>
    <property type="project" value="TreeGrafter"/>
</dbReference>